<evidence type="ECO:0000313" key="1">
    <source>
        <dbReference type="EMBL" id="XDG30959.1"/>
    </source>
</evidence>
<reference evidence="1" key="1">
    <citation type="submission" date="2024-06" db="EMBL/GenBank/DDBJ databases">
        <authorList>
            <person name="Yang R."/>
        </authorList>
    </citation>
    <scope>NUCLEOTIDE SEQUENCE</scope>
</reference>
<accession>A0AB39AJT1</accession>
<dbReference type="EMBL" id="PP934186">
    <property type="protein sequence ID" value="XDG30959.1"/>
    <property type="molecule type" value="Genomic_DNA"/>
</dbReference>
<sequence length="122" mass="14621">MTEKYYKLTKLSKVGFELTTTDISMIYDELNNFVCTSCKVKQCEAEKYCQENSMEEFEQEYFIENAFPDNYDSLPTLEKVEWLMSTACGCEFMFTEFDSYHAYMVDKMEDVQYYFKRKQGKL</sequence>
<name>A0AB39AJT1_9CAUD</name>
<organism evidence="1">
    <name type="scientific">Vibrio phage P018-4</name>
    <dbReference type="NCBI Taxonomy" id="3229728"/>
    <lineage>
        <taxon>Viruses</taxon>
        <taxon>Duplodnaviria</taxon>
        <taxon>Heunggongvirae</taxon>
        <taxon>Uroviricota</taxon>
        <taxon>Caudoviricetes</taxon>
    </lineage>
</organism>
<protein>
    <submittedName>
        <fullName evidence="1">Uncharacterized protein</fullName>
    </submittedName>
</protein>
<proteinExistence type="predicted"/>